<reference evidence="4 5" key="1">
    <citation type="submission" date="2020-08" db="EMBL/GenBank/DDBJ databases">
        <title>Sequencing the genomes of 1000 actinobacteria strains.</title>
        <authorList>
            <person name="Klenk H.-P."/>
        </authorList>
    </citation>
    <scope>NUCLEOTIDE SEQUENCE [LARGE SCALE GENOMIC DNA]</scope>
    <source>
        <strain evidence="4 5">DSM 45913</strain>
    </source>
</reference>
<comment type="caution">
    <text evidence="4">The sequence shown here is derived from an EMBL/GenBank/DDBJ whole genome shotgun (WGS) entry which is preliminary data.</text>
</comment>
<organism evidence="4 5">
    <name type="scientific">Nonomuraea muscovyensis</name>
    <dbReference type="NCBI Taxonomy" id="1124761"/>
    <lineage>
        <taxon>Bacteria</taxon>
        <taxon>Bacillati</taxon>
        <taxon>Actinomycetota</taxon>
        <taxon>Actinomycetes</taxon>
        <taxon>Streptosporangiales</taxon>
        <taxon>Streptosporangiaceae</taxon>
        <taxon>Nonomuraea</taxon>
    </lineage>
</organism>
<feature type="transmembrane region" description="Helical" evidence="3">
    <location>
        <begin position="197"/>
        <end position="218"/>
    </location>
</feature>
<keyword evidence="5" id="KW-1185">Reference proteome</keyword>
<sequence>MTTAPPGDDGGVDEGPAEGPSSAADSQQASRTPADDDISAGWILGGLAGWFIVVAPGLIGLVAGLTGTPSEGPALDQLLDRYYWWVALGLPAGIVVVGGSVWGVTSGVSSLLARRRNRVRRRELVLTERAKGLQNMVREAQIVSRDLERYLEERLDALQQLSAQVDHQERLASLSPEQVEALNTALRRQFAGHRRSGLVQQVVFLVLAFVLGFVVNWLSEPVLAQLSRWWSA</sequence>
<proteinExistence type="predicted"/>
<dbReference type="EMBL" id="JACHJB010000002">
    <property type="protein sequence ID" value="MBB6348900.1"/>
    <property type="molecule type" value="Genomic_DNA"/>
</dbReference>
<feature type="transmembrane region" description="Helical" evidence="3">
    <location>
        <begin position="40"/>
        <end position="62"/>
    </location>
</feature>
<evidence type="ECO:0000256" key="2">
    <source>
        <dbReference type="SAM" id="MobiDB-lite"/>
    </source>
</evidence>
<keyword evidence="3" id="KW-0812">Transmembrane</keyword>
<evidence type="ECO:0000256" key="1">
    <source>
        <dbReference type="SAM" id="Coils"/>
    </source>
</evidence>
<evidence type="ECO:0000256" key="3">
    <source>
        <dbReference type="SAM" id="Phobius"/>
    </source>
</evidence>
<feature type="transmembrane region" description="Helical" evidence="3">
    <location>
        <begin position="82"/>
        <end position="112"/>
    </location>
</feature>
<keyword evidence="3" id="KW-1133">Transmembrane helix</keyword>
<evidence type="ECO:0000313" key="4">
    <source>
        <dbReference type="EMBL" id="MBB6348900.1"/>
    </source>
</evidence>
<accession>A0A7X0C7H6</accession>
<keyword evidence="1" id="KW-0175">Coiled coil</keyword>
<dbReference type="Proteomes" id="UP000583800">
    <property type="component" value="Unassembled WGS sequence"/>
</dbReference>
<dbReference type="AlphaFoldDB" id="A0A7X0C7H6"/>
<name>A0A7X0C7H6_9ACTN</name>
<evidence type="ECO:0000313" key="5">
    <source>
        <dbReference type="Proteomes" id="UP000583800"/>
    </source>
</evidence>
<feature type="coiled-coil region" evidence="1">
    <location>
        <begin position="133"/>
        <end position="171"/>
    </location>
</feature>
<feature type="region of interest" description="Disordered" evidence="2">
    <location>
        <begin position="1"/>
        <end position="34"/>
    </location>
</feature>
<gene>
    <name evidence="4" type="ORF">FHU36_005445</name>
</gene>
<dbReference type="RefSeq" id="WP_185086563.1">
    <property type="nucleotide sequence ID" value="NZ_JACHJB010000002.1"/>
</dbReference>
<protein>
    <submittedName>
        <fullName evidence="4">Uncharacterized protein</fullName>
    </submittedName>
</protein>
<keyword evidence="3" id="KW-0472">Membrane</keyword>